<keyword evidence="4" id="KW-0547">Nucleotide-binding</keyword>
<dbReference type="InterPro" id="IPR002452">
    <property type="entry name" value="Alpha_tubulin"/>
</dbReference>
<dbReference type="AlphaFoldDB" id="A0A1R2B329"/>
<evidence type="ECO:0000256" key="5">
    <source>
        <dbReference type="ARBA" id="ARBA00022801"/>
    </source>
</evidence>
<dbReference type="GO" id="GO:0005874">
    <property type="term" value="C:microtubule"/>
    <property type="evidence" value="ECO:0007669"/>
    <property type="project" value="UniProtKB-KW"/>
</dbReference>
<dbReference type="SUPFAM" id="SSF55307">
    <property type="entry name" value="Tubulin C-terminal domain-like"/>
    <property type="match status" value="1"/>
</dbReference>
<evidence type="ECO:0000256" key="1">
    <source>
        <dbReference type="ARBA" id="ARBA00009636"/>
    </source>
</evidence>
<evidence type="ECO:0000256" key="7">
    <source>
        <dbReference type="ARBA" id="ARBA00023134"/>
    </source>
</evidence>
<organism evidence="10 11">
    <name type="scientific">Stentor coeruleus</name>
    <dbReference type="NCBI Taxonomy" id="5963"/>
    <lineage>
        <taxon>Eukaryota</taxon>
        <taxon>Sar</taxon>
        <taxon>Alveolata</taxon>
        <taxon>Ciliophora</taxon>
        <taxon>Postciliodesmatophora</taxon>
        <taxon>Heterotrichea</taxon>
        <taxon>Heterotrichida</taxon>
        <taxon>Stentoridae</taxon>
        <taxon>Stentor</taxon>
    </lineage>
</organism>
<dbReference type="OrthoDB" id="10641737at2759"/>
<protein>
    <recommendedName>
        <fullName evidence="9">Tubulin/FtsZ 2-layer sandwich domain-containing protein</fullName>
    </recommendedName>
</protein>
<keyword evidence="2" id="KW-0963">Cytoplasm</keyword>
<dbReference type="Gene3D" id="3.40.50.1440">
    <property type="entry name" value="Tubulin/FtsZ, GTPase domain"/>
    <property type="match status" value="1"/>
</dbReference>
<evidence type="ECO:0000313" key="10">
    <source>
        <dbReference type="EMBL" id="OMJ71172.1"/>
    </source>
</evidence>
<dbReference type="InterPro" id="IPR008280">
    <property type="entry name" value="Tub_FtsZ_C"/>
</dbReference>
<dbReference type="GO" id="GO:0016787">
    <property type="term" value="F:hydrolase activity"/>
    <property type="evidence" value="ECO:0007669"/>
    <property type="project" value="UniProtKB-KW"/>
</dbReference>
<evidence type="ECO:0000256" key="2">
    <source>
        <dbReference type="ARBA" id="ARBA00022490"/>
    </source>
</evidence>
<keyword evidence="7" id="KW-0342">GTP-binding</keyword>
<sequence length="208" mass="23947">MSSITHSLRNSSSSVESLGDYIVNHVPYPPAHFLLTSQFPLWSSEKSCPRAYNDSEITFGAFDPIYLMTKCNPNLGKYMSVSLLYRGDFTPSETNYAICSSEIKKKVQFVNWCAGRIKCRFNYEIPKVFPNSDLAILLKNVFLYCNSSAMSEVFQRILSRFDLSFANRKHLIKLYQEGIDDELLIKNRETIKVIIGDFEEIVKETEDY</sequence>
<proteinExistence type="inferred from homology"/>
<keyword evidence="6" id="KW-0007">Acetylation</keyword>
<dbReference type="InterPro" id="IPR000217">
    <property type="entry name" value="Tubulin"/>
</dbReference>
<reference evidence="10 11" key="1">
    <citation type="submission" date="2016-11" db="EMBL/GenBank/DDBJ databases">
        <title>The macronuclear genome of Stentor coeruleus: a giant cell with tiny introns.</title>
        <authorList>
            <person name="Slabodnick M."/>
            <person name="Ruby J.G."/>
            <person name="Reiff S.B."/>
            <person name="Swart E.C."/>
            <person name="Gosai S."/>
            <person name="Prabakaran S."/>
            <person name="Witkowska E."/>
            <person name="Larue G.E."/>
            <person name="Fisher S."/>
            <person name="Freeman R.M."/>
            <person name="Gunawardena J."/>
            <person name="Chu W."/>
            <person name="Stover N.A."/>
            <person name="Gregory B.D."/>
            <person name="Nowacki M."/>
            <person name="Derisi J."/>
            <person name="Roy S.W."/>
            <person name="Marshall W.F."/>
            <person name="Sood P."/>
        </authorList>
    </citation>
    <scope>NUCLEOTIDE SEQUENCE [LARGE SCALE GENOMIC DNA]</scope>
    <source>
        <strain evidence="10">WM001</strain>
    </source>
</reference>
<evidence type="ECO:0000313" key="11">
    <source>
        <dbReference type="Proteomes" id="UP000187209"/>
    </source>
</evidence>
<keyword evidence="5" id="KW-0378">Hydrolase</keyword>
<dbReference type="PANTHER" id="PTHR11588">
    <property type="entry name" value="TUBULIN"/>
    <property type="match status" value="1"/>
</dbReference>
<keyword evidence="3" id="KW-0493">Microtubule</keyword>
<comment type="similarity">
    <text evidence="1">Belongs to the tubulin family.</text>
</comment>
<feature type="domain" description="Tubulin/FtsZ 2-layer sandwich" evidence="9">
    <location>
        <begin position="29"/>
        <end position="158"/>
    </location>
</feature>
<dbReference type="GO" id="GO:0005525">
    <property type="term" value="F:GTP binding"/>
    <property type="evidence" value="ECO:0007669"/>
    <property type="project" value="UniProtKB-KW"/>
</dbReference>
<dbReference type="InterPro" id="IPR018316">
    <property type="entry name" value="Tubulin/FtsZ_2-layer-sand-dom"/>
</dbReference>
<dbReference type="GO" id="GO:0005200">
    <property type="term" value="F:structural constituent of cytoskeleton"/>
    <property type="evidence" value="ECO:0007669"/>
    <property type="project" value="InterPro"/>
</dbReference>
<gene>
    <name evidence="10" type="ORF">SteCoe_30693</name>
</gene>
<name>A0A1R2B329_9CILI</name>
<evidence type="ECO:0000256" key="8">
    <source>
        <dbReference type="ARBA" id="ARBA00049117"/>
    </source>
</evidence>
<accession>A0A1R2B329</accession>
<evidence type="ECO:0000256" key="6">
    <source>
        <dbReference type="ARBA" id="ARBA00022990"/>
    </source>
</evidence>
<evidence type="ECO:0000259" key="9">
    <source>
        <dbReference type="Pfam" id="PF03953"/>
    </source>
</evidence>
<keyword evidence="11" id="KW-1185">Reference proteome</keyword>
<dbReference type="Pfam" id="PF03953">
    <property type="entry name" value="Tubulin_C"/>
    <property type="match status" value="1"/>
</dbReference>
<comment type="caution">
    <text evidence="10">The sequence shown here is derived from an EMBL/GenBank/DDBJ whole genome shotgun (WGS) entry which is preliminary data.</text>
</comment>
<dbReference type="Proteomes" id="UP000187209">
    <property type="component" value="Unassembled WGS sequence"/>
</dbReference>
<dbReference type="GO" id="GO:0007017">
    <property type="term" value="P:microtubule-based process"/>
    <property type="evidence" value="ECO:0007669"/>
    <property type="project" value="InterPro"/>
</dbReference>
<dbReference type="InterPro" id="IPR036525">
    <property type="entry name" value="Tubulin/FtsZ_GTPase_sf"/>
</dbReference>
<comment type="catalytic activity">
    <reaction evidence="8">
        <text>GTP + H2O = GDP + phosphate + H(+)</text>
        <dbReference type="Rhea" id="RHEA:19669"/>
        <dbReference type="ChEBI" id="CHEBI:15377"/>
        <dbReference type="ChEBI" id="CHEBI:15378"/>
        <dbReference type="ChEBI" id="CHEBI:37565"/>
        <dbReference type="ChEBI" id="CHEBI:43474"/>
        <dbReference type="ChEBI" id="CHEBI:58189"/>
    </reaction>
    <physiologicalReaction direction="left-to-right" evidence="8">
        <dbReference type="Rhea" id="RHEA:19670"/>
    </physiologicalReaction>
</comment>
<dbReference type="PRINTS" id="PR01162">
    <property type="entry name" value="ALPHATUBULIN"/>
</dbReference>
<evidence type="ECO:0000256" key="4">
    <source>
        <dbReference type="ARBA" id="ARBA00022741"/>
    </source>
</evidence>
<dbReference type="EMBL" id="MPUH01001016">
    <property type="protein sequence ID" value="OMJ71172.1"/>
    <property type="molecule type" value="Genomic_DNA"/>
</dbReference>
<evidence type="ECO:0000256" key="3">
    <source>
        <dbReference type="ARBA" id="ARBA00022701"/>
    </source>
</evidence>